<gene>
    <name evidence="2" type="ORF">D6C90_09649</name>
    <name evidence="1" type="ORF">D6D24_04913</name>
</gene>
<organism evidence="2 4">
    <name type="scientific">Aureobasidium pullulans</name>
    <name type="common">Black yeast</name>
    <name type="synonym">Pullularia pullulans</name>
    <dbReference type="NCBI Taxonomy" id="5580"/>
    <lineage>
        <taxon>Eukaryota</taxon>
        <taxon>Fungi</taxon>
        <taxon>Dikarya</taxon>
        <taxon>Ascomycota</taxon>
        <taxon>Pezizomycotina</taxon>
        <taxon>Dothideomycetes</taxon>
        <taxon>Dothideomycetidae</taxon>
        <taxon>Dothideales</taxon>
        <taxon>Saccotheciaceae</taxon>
        <taxon>Aureobasidium</taxon>
    </lineage>
</organism>
<protein>
    <submittedName>
        <fullName evidence="2">Uncharacterized protein</fullName>
    </submittedName>
</protein>
<accession>A0A4S9T6A3</accession>
<proteinExistence type="predicted"/>
<sequence length="116" mass="13714">MLLNTGKAVLSQLREREKSRSLLDKHSRTVKMCWTKRKVWYQCRHETVDRGVCDKARRTGSACPADKWSYERLEYFGGTNIPCEHADCVKWNRRLAEMRQEALERNLTDATRHRMG</sequence>
<evidence type="ECO:0000313" key="4">
    <source>
        <dbReference type="Proteomes" id="UP000310121"/>
    </source>
</evidence>
<evidence type="ECO:0000313" key="1">
    <source>
        <dbReference type="EMBL" id="THW15533.1"/>
    </source>
</evidence>
<reference evidence="3 4" key="1">
    <citation type="submission" date="2018-10" db="EMBL/GenBank/DDBJ databases">
        <title>Fifty Aureobasidium pullulans genomes reveal a recombining polyextremotolerant generalist.</title>
        <authorList>
            <person name="Gostincar C."/>
            <person name="Turk M."/>
            <person name="Zajc J."/>
            <person name="Gunde-Cimerman N."/>
        </authorList>
    </citation>
    <scope>NUCLEOTIDE SEQUENCE [LARGE SCALE GENOMIC DNA]</scope>
    <source>
        <strain evidence="1 3">EXF-11318</strain>
        <strain evidence="2 4">EXF-3844</strain>
    </source>
</reference>
<dbReference type="EMBL" id="QZAJ01000160">
    <property type="protein sequence ID" value="THW15533.1"/>
    <property type="molecule type" value="Genomic_DNA"/>
</dbReference>
<dbReference type="Proteomes" id="UP000308014">
    <property type="component" value="Unassembled WGS sequence"/>
</dbReference>
<dbReference type="AlphaFoldDB" id="A0A4S9T6A3"/>
<name>A0A4S9T6A3_AURPU</name>
<comment type="caution">
    <text evidence="2">The sequence shown here is derived from an EMBL/GenBank/DDBJ whole genome shotgun (WGS) entry which is preliminary data.</text>
</comment>
<dbReference type="EMBL" id="QZBN01001623">
    <property type="protein sequence ID" value="THZ19979.1"/>
    <property type="molecule type" value="Genomic_DNA"/>
</dbReference>
<evidence type="ECO:0000313" key="2">
    <source>
        <dbReference type="EMBL" id="THZ19979.1"/>
    </source>
</evidence>
<evidence type="ECO:0000313" key="3">
    <source>
        <dbReference type="Proteomes" id="UP000308014"/>
    </source>
</evidence>
<dbReference type="Proteomes" id="UP000310121">
    <property type="component" value="Unassembled WGS sequence"/>
</dbReference>